<evidence type="ECO:0000313" key="2">
    <source>
        <dbReference type="EMBL" id="KAJ6750587.1"/>
    </source>
</evidence>
<dbReference type="Proteomes" id="UP001151529">
    <property type="component" value="Chromosome 16"/>
</dbReference>
<protein>
    <submittedName>
        <fullName evidence="2">Uncharacterized protein</fullName>
    </submittedName>
</protein>
<evidence type="ECO:0000313" key="3">
    <source>
        <dbReference type="Proteomes" id="UP001151529"/>
    </source>
</evidence>
<organism evidence="2 3">
    <name type="scientific">Salix viminalis</name>
    <name type="common">Common osier</name>
    <name type="synonym">Basket willow</name>
    <dbReference type="NCBI Taxonomy" id="40686"/>
    <lineage>
        <taxon>Eukaryota</taxon>
        <taxon>Viridiplantae</taxon>
        <taxon>Streptophyta</taxon>
        <taxon>Embryophyta</taxon>
        <taxon>Tracheophyta</taxon>
        <taxon>Spermatophyta</taxon>
        <taxon>Magnoliopsida</taxon>
        <taxon>eudicotyledons</taxon>
        <taxon>Gunneridae</taxon>
        <taxon>Pentapetalae</taxon>
        <taxon>rosids</taxon>
        <taxon>fabids</taxon>
        <taxon>Malpighiales</taxon>
        <taxon>Salicaceae</taxon>
        <taxon>Saliceae</taxon>
        <taxon>Salix</taxon>
    </lineage>
</organism>
<name>A0A9Q0VL34_SALVM</name>
<sequence>MSGTSTLEVQTNTSADNAKTDAFCENANVLAQQIEKKLNEVASNKQSGESVDDSITMADYFPLLVAANETKVENVSSVANNVSVREQLKESENETIALVDHIKVQQHRS</sequence>
<comment type="caution">
    <text evidence="2">The sequence shown here is derived from an EMBL/GenBank/DDBJ whole genome shotgun (WGS) entry which is preliminary data.</text>
</comment>
<keyword evidence="3" id="KW-1185">Reference proteome</keyword>
<dbReference type="AlphaFoldDB" id="A0A9Q0VL34"/>
<feature type="compositionally biased region" description="Polar residues" evidence="1">
    <location>
        <begin position="1"/>
        <end position="17"/>
    </location>
</feature>
<dbReference type="EMBL" id="JAPFFL010000001">
    <property type="protein sequence ID" value="KAJ6750587.1"/>
    <property type="molecule type" value="Genomic_DNA"/>
</dbReference>
<accession>A0A9Q0VL34</accession>
<proteinExistence type="predicted"/>
<gene>
    <name evidence="2" type="ORF">OIU85_001156</name>
</gene>
<reference evidence="2" key="2">
    <citation type="journal article" date="2023" name="Int. J. Mol. Sci.">
        <title>De Novo Assembly and Annotation of 11 Diverse Shrub Willow (Salix) Genomes Reveals Novel Gene Organization in Sex-Linked Regions.</title>
        <authorList>
            <person name="Hyden B."/>
            <person name="Feng K."/>
            <person name="Yates T.B."/>
            <person name="Jawdy S."/>
            <person name="Cereghino C."/>
            <person name="Smart L.B."/>
            <person name="Muchero W."/>
        </authorList>
    </citation>
    <scope>NUCLEOTIDE SEQUENCE [LARGE SCALE GENOMIC DNA]</scope>
    <source>
        <tissue evidence="2">Shoot tip</tissue>
    </source>
</reference>
<evidence type="ECO:0000256" key="1">
    <source>
        <dbReference type="SAM" id="MobiDB-lite"/>
    </source>
</evidence>
<feature type="region of interest" description="Disordered" evidence="1">
    <location>
        <begin position="1"/>
        <end position="20"/>
    </location>
</feature>
<dbReference type="OrthoDB" id="859793at2759"/>
<reference evidence="2" key="1">
    <citation type="submission" date="2022-11" db="EMBL/GenBank/DDBJ databases">
        <authorList>
            <person name="Hyden B.L."/>
            <person name="Feng K."/>
            <person name="Yates T."/>
            <person name="Jawdy S."/>
            <person name="Smart L.B."/>
            <person name="Muchero W."/>
        </authorList>
    </citation>
    <scope>NUCLEOTIDE SEQUENCE</scope>
    <source>
        <tissue evidence="2">Shoot tip</tissue>
    </source>
</reference>